<dbReference type="EMBL" id="JAVHJO010000006">
    <property type="protein sequence ID" value="KAK6539156.1"/>
    <property type="molecule type" value="Genomic_DNA"/>
</dbReference>
<organism evidence="3 4">
    <name type="scientific">Orbilia ellipsospora</name>
    <dbReference type="NCBI Taxonomy" id="2528407"/>
    <lineage>
        <taxon>Eukaryota</taxon>
        <taxon>Fungi</taxon>
        <taxon>Dikarya</taxon>
        <taxon>Ascomycota</taxon>
        <taxon>Pezizomycotina</taxon>
        <taxon>Orbiliomycetes</taxon>
        <taxon>Orbiliales</taxon>
        <taxon>Orbiliaceae</taxon>
        <taxon>Orbilia</taxon>
    </lineage>
</organism>
<sequence>MSNRTEKANEPGQPTKTRKLRIPESLREIWTTCKRTYGRFATIIMFFAIVFPILHMSTWAITSCILGDQGGHAAEKLAKAAPNSEIANSIVGVLRGWKFGSIMLCFEAFCSMIGGTFVTIGWLKERAALGKRKKEKHVFFFVPELEVPESVTPRFAEAIRFASEDLFNGPADSSAPGEMTPQAEPSTAQDKPAFVMPKVSWRLLYSDVEVPGAIKPENINHGRVASGTLKELSEAAKRANTLTGQSTTLPGSMAGYILA</sequence>
<name>A0AAV9XBX2_9PEZI</name>
<gene>
    <name evidence="3" type="ORF">TWF694_009400</name>
</gene>
<feature type="transmembrane region" description="Helical" evidence="2">
    <location>
        <begin position="99"/>
        <end position="123"/>
    </location>
</feature>
<protein>
    <submittedName>
        <fullName evidence="3">Uncharacterized protein</fullName>
    </submittedName>
</protein>
<comment type="caution">
    <text evidence="3">The sequence shown here is derived from an EMBL/GenBank/DDBJ whole genome shotgun (WGS) entry which is preliminary data.</text>
</comment>
<evidence type="ECO:0000313" key="4">
    <source>
        <dbReference type="Proteomes" id="UP001365542"/>
    </source>
</evidence>
<evidence type="ECO:0000313" key="3">
    <source>
        <dbReference type="EMBL" id="KAK6539156.1"/>
    </source>
</evidence>
<keyword evidence="4" id="KW-1185">Reference proteome</keyword>
<evidence type="ECO:0000256" key="2">
    <source>
        <dbReference type="SAM" id="Phobius"/>
    </source>
</evidence>
<dbReference type="Proteomes" id="UP001365542">
    <property type="component" value="Unassembled WGS sequence"/>
</dbReference>
<reference evidence="3 4" key="1">
    <citation type="submission" date="2019-10" db="EMBL/GenBank/DDBJ databases">
        <authorList>
            <person name="Palmer J.M."/>
        </authorList>
    </citation>
    <scope>NUCLEOTIDE SEQUENCE [LARGE SCALE GENOMIC DNA]</scope>
    <source>
        <strain evidence="3 4">TWF694</strain>
    </source>
</reference>
<proteinExistence type="predicted"/>
<feature type="region of interest" description="Disordered" evidence="1">
    <location>
        <begin position="170"/>
        <end position="189"/>
    </location>
</feature>
<keyword evidence="2" id="KW-1133">Transmembrane helix</keyword>
<keyword evidence="2" id="KW-0812">Transmembrane</keyword>
<keyword evidence="2" id="KW-0472">Membrane</keyword>
<feature type="transmembrane region" description="Helical" evidence="2">
    <location>
        <begin position="40"/>
        <end position="61"/>
    </location>
</feature>
<accession>A0AAV9XBX2</accession>
<evidence type="ECO:0000256" key="1">
    <source>
        <dbReference type="SAM" id="MobiDB-lite"/>
    </source>
</evidence>
<dbReference type="AlphaFoldDB" id="A0AAV9XBX2"/>